<dbReference type="EMBL" id="LSBJ02000003">
    <property type="protein sequence ID" value="OAQ68229.1"/>
    <property type="molecule type" value="Genomic_DNA"/>
</dbReference>
<sequence length="50" mass="5331">MAPCRNTGGQTNRPNCSPSPTSTSVCLIGAPGRTLTRPWHALVWHATLNT</sequence>
<gene>
    <name evidence="2" type="ORF">VFPPC_15801</name>
</gene>
<proteinExistence type="predicted"/>
<evidence type="ECO:0000313" key="2">
    <source>
        <dbReference type="EMBL" id="OAQ68229.1"/>
    </source>
</evidence>
<evidence type="ECO:0000313" key="3">
    <source>
        <dbReference type="Proteomes" id="UP000078397"/>
    </source>
</evidence>
<accession>A0A179FT83</accession>
<protein>
    <submittedName>
        <fullName evidence="2">Uncharacterized protein</fullName>
    </submittedName>
</protein>
<dbReference type="AlphaFoldDB" id="A0A179FT83"/>
<dbReference type="KEGG" id="pchm:VFPPC_15801"/>
<evidence type="ECO:0000256" key="1">
    <source>
        <dbReference type="SAM" id="MobiDB-lite"/>
    </source>
</evidence>
<reference evidence="2 3" key="1">
    <citation type="journal article" date="2016" name="PLoS Pathog.">
        <title>Biosynthesis of antibiotic leucinostatins in bio-control fungus Purpureocillium lilacinum and their inhibition on phytophthora revealed by genome mining.</title>
        <authorList>
            <person name="Wang G."/>
            <person name="Liu Z."/>
            <person name="Lin R."/>
            <person name="Li E."/>
            <person name="Mao Z."/>
            <person name="Ling J."/>
            <person name="Yang Y."/>
            <person name="Yin W.B."/>
            <person name="Xie B."/>
        </authorList>
    </citation>
    <scope>NUCLEOTIDE SEQUENCE [LARGE SCALE GENOMIC DNA]</scope>
    <source>
        <strain evidence="2">170</strain>
    </source>
</reference>
<comment type="caution">
    <text evidence="2">The sequence shown here is derived from an EMBL/GenBank/DDBJ whole genome shotgun (WGS) entry which is preliminary data.</text>
</comment>
<dbReference type="GeneID" id="28857548"/>
<name>A0A179FT83_METCM</name>
<dbReference type="Proteomes" id="UP000078397">
    <property type="component" value="Unassembled WGS sequence"/>
</dbReference>
<dbReference type="RefSeq" id="XP_018145079.1">
    <property type="nucleotide sequence ID" value="XM_018293554.1"/>
</dbReference>
<keyword evidence="3" id="KW-1185">Reference proteome</keyword>
<feature type="compositionally biased region" description="Polar residues" evidence="1">
    <location>
        <begin position="7"/>
        <end position="23"/>
    </location>
</feature>
<organism evidence="2 3">
    <name type="scientific">Pochonia chlamydosporia 170</name>
    <dbReference type="NCBI Taxonomy" id="1380566"/>
    <lineage>
        <taxon>Eukaryota</taxon>
        <taxon>Fungi</taxon>
        <taxon>Dikarya</taxon>
        <taxon>Ascomycota</taxon>
        <taxon>Pezizomycotina</taxon>
        <taxon>Sordariomycetes</taxon>
        <taxon>Hypocreomycetidae</taxon>
        <taxon>Hypocreales</taxon>
        <taxon>Clavicipitaceae</taxon>
        <taxon>Pochonia</taxon>
    </lineage>
</organism>
<feature type="region of interest" description="Disordered" evidence="1">
    <location>
        <begin position="1"/>
        <end position="23"/>
    </location>
</feature>